<organism evidence="2 3">
    <name type="scientific">Ancylobacter novellus</name>
    <name type="common">Thiobacillus novellus</name>
    <dbReference type="NCBI Taxonomy" id="921"/>
    <lineage>
        <taxon>Bacteria</taxon>
        <taxon>Pseudomonadati</taxon>
        <taxon>Pseudomonadota</taxon>
        <taxon>Alphaproteobacteria</taxon>
        <taxon>Hyphomicrobiales</taxon>
        <taxon>Xanthobacteraceae</taxon>
        <taxon>Ancylobacter</taxon>
    </lineage>
</organism>
<dbReference type="EMBL" id="QFPN01000001">
    <property type="protein sequence ID" value="PZQ19306.1"/>
    <property type="molecule type" value="Genomic_DNA"/>
</dbReference>
<name>A0A2W5KQD5_ANCNO</name>
<dbReference type="Pfam" id="PF00561">
    <property type="entry name" value="Abhydrolase_1"/>
    <property type="match status" value="1"/>
</dbReference>
<dbReference type="GO" id="GO:0016787">
    <property type="term" value="F:hydrolase activity"/>
    <property type="evidence" value="ECO:0007669"/>
    <property type="project" value="UniProtKB-KW"/>
</dbReference>
<dbReference type="Gene3D" id="3.40.50.1820">
    <property type="entry name" value="alpha/beta hydrolase"/>
    <property type="match status" value="1"/>
</dbReference>
<dbReference type="Proteomes" id="UP000249577">
    <property type="component" value="Unassembled WGS sequence"/>
</dbReference>
<dbReference type="SUPFAM" id="SSF53474">
    <property type="entry name" value="alpha/beta-Hydrolases"/>
    <property type="match status" value="1"/>
</dbReference>
<protein>
    <submittedName>
        <fullName evidence="2">Hydrolase</fullName>
    </submittedName>
</protein>
<comment type="caution">
    <text evidence="2">The sequence shown here is derived from an EMBL/GenBank/DDBJ whole genome shotgun (WGS) entry which is preliminary data.</text>
</comment>
<evidence type="ECO:0000259" key="1">
    <source>
        <dbReference type="Pfam" id="PF00561"/>
    </source>
</evidence>
<evidence type="ECO:0000313" key="3">
    <source>
        <dbReference type="Proteomes" id="UP000249577"/>
    </source>
</evidence>
<evidence type="ECO:0000313" key="2">
    <source>
        <dbReference type="EMBL" id="PZQ19306.1"/>
    </source>
</evidence>
<gene>
    <name evidence="2" type="ORF">DI565_02720</name>
</gene>
<reference evidence="2 3" key="1">
    <citation type="submission" date="2017-08" db="EMBL/GenBank/DDBJ databases">
        <title>Infants hospitalized years apart are colonized by the same room-sourced microbial strains.</title>
        <authorList>
            <person name="Brooks B."/>
            <person name="Olm M.R."/>
            <person name="Firek B.A."/>
            <person name="Baker R."/>
            <person name="Thomas B.C."/>
            <person name="Morowitz M.J."/>
            <person name="Banfield J.F."/>
        </authorList>
    </citation>
    <scope>NUCLEOTIDE SEQUENCE [LARGE SCALE GENOMIC DNA]</scope>
    <source>
        <strain evidence="2">S2_005_003_R2_43</strain>
    </source>
</reference>
<dbReference type="InterPro" id="IPR000073">
    <property type="entry name" value="AB_hydrolase_1"/>
</dbReference>
<dbReference type="InterPro" id="IPR029058">
    <property type="entry name" value="AB_hydrolase_fold"/>
</dbReference>
<feature type="domain" description="AB hydrolase-1" evidence="1">
    <location>
        <begin position="81"/>
        <end position="137"/>
    </location>
</feature>
<sequence>MSAHALSFVHVFRPAGRSGLPPLLLLHGTGGNETDLLTLGEAVAPGAALLSPRGQVLERGAPRFFRRLAEGVFDENDIRRRAADLARFVAEARDAYGIERPVALGYSNGANIAAAVALLHPDALAGAALLRPMAPFRDPPAVRLDGTPILILSGAADPIATPESVARLERTFSAAGAAVSHETTLAGHGLTRDDLAAASRWLAAAPATAS</sequence>
<keyword evidence="2" id="KW-0378">Hydrolase</keyword>
<accession>A0A2W5KQD5</accession>
<proteinExistence type="predicted"/>
<dbReference type="AlphaFoldDB" id="A0A2W5KQD5"/>